<comment type="caution">
    <text evidence="1">The sequence shown here is derived from an EMBL/GenBank/DDBJ whole genome shotgun (WGS) entry which is preliminary data.</text>
</comment>
<evidence type="ECO:0000313" key="2">
    <source>
        <dbReference type="Proteomes" id="UP001409291"/>
    </source>
</evidence>
<dbReference type="PROSITE" id="PS51257">
    <property type="entry name" value="PROKAR_LIPOPROTEIN"/>
    <property type="match status" value="1"/>
</dbReference>
<evidence type="ECO:0000313" key="1">
    <source>
        <dbReference type="EMBL" id="MEN5376859.1"/>
    </source>
</evidence>
<organism evidence="1 2">
    <name type="scientific">Sphingobacterium kitahiroshimense</name>
    <dbReference type="NCBI Taxonomy" id="470446"/>
    <lineage>
        <taxon>Bacteria</taxon>
        <taxon>Pseudomonadati</taxon>
        <taxon>Bacteroidota</taxon>
        <taxon>Sphingobacteriia</taxon>
        <taxon>Sphingobacteriales</taxon>
        <taxon>Sphingobacteriaceae</taxon>
        <taxon>Sphingobacterium</taxon>
    </lineage>
</organism>
<name>A0ABV0BPZ2_9SPHI</name>
<keyword evidence="2" id="KW-1185">Reference proteome</keyword>
<dbReference type="Proteomes" id="UP001409291">
    <property type="component" value="Unassembled WGS sequence"/>
</dbReference>
<dbReference type="RefSeq" id="WP_346580946.1">
    <property type="nucleotide sequence ID" value="NZ_JBDJLH010000003.1"/>
</dbReference>
<protein>
    <submittedName>
        <fullName evidence="1">Fumarate hydratase</fullName>
    </submittedName>
</protein>
<dbReference type="EMBL" id="JBDJNQ010000002">
    <property type="protein sequence ID" value="MEN5376859.1"/>
    <property type="molecule type" value="Genomic_DNA"/>
</dbReference>
<reference evidence="1 2" key="1">
    <citation type="submission" date="2024-04" db="EMBL/GenBank/DDBJ databases">
        <title>WGS of bacteria from Torrens River.</title>
        <authorList>
            <person name="Wyrsch E.R."/>
            <person name="Drigo B."/>
        </authorList>
    </citation>
    <scope>NUCLEOTIDE SEQUENCE [LARGE SCALE GENOMIC DNA]</scope>
    <source>
        <strain evidence="1 2">TWI391</strain>
    </source>
</reference>
<accession>A0ABV0BPZ2</accession>
<proteinExistence type="predicted"/>
<sequence>MNPFLNKLKNIKAYLFLAMGMLLLFGSCKFNSEMQSEGAGYLQGEWKQDSIADQDQMLQYTLTDFRFTCDSIYARMYVHAKTKQISDSCYNNGSWIEYAKGIYVVRGDSVIVDGIYVKENGKQKVSGCYRQGQYLPRFKVAFHSKDSLVLENKYDQRPIILRKTKDVICVPQKRWQ</sequence>
<gene>
    <name evidence="1" type="ORF">ABE541_06265</name>
</gene>